<dbReference type="GO" id="GO:0050660">
    <property type="term" value="F:flavin adenine dinucleotide binding"/>
    <property type="evidence" value="ECO:0007669"/>
    <property type="project" value="InterPro"/>
</dbReference>
<dbReference type="Proteomes" id="UP000245884">
    <property type="component" value="Unassembled WGS sequence"/>
</dbReference>
<gene>
    <name evidence="7" type="ORF">BDZ90DRAFT_234678</name>
</gene>
<dbReference type="AlphaFoldDB" id="A0A316ULC6"/>
<feature type="binding site" evidence="3">
    <location>
        <position position="133"/>
    </location>
    <ligand>
        <name>FAD</name>
        <dbReference type="ChEBI" id="CHEBI:57692"/>
    </ligand>
</feature>
<evidence type="ECO:0000256" key="3">
    <source>
        <dbReference type="PIRSR" id="PIRSR000137-2"/>
    </source>
</evidence>
<keyword evidence="3" id="KW-0274">FAD</keyword>
<keyword evidence="3" id="KW-0285">Flavoprotein</keyword>
<evidence type="ECO:0000259" key="5">
    <source>
        <dbReference type="Pfam" id="PF00732"/>
    </source>
</evidence>
<dbReference type="PIRSF" id="PIRSF000137">
    <property type="entry name" value="Alcohol_oxidase"/>
    <property type="match status" value="1"/>
</dbReference>
<accession>A0A316ULC6</accession>
<dbReference type="InterPro" id="IPR000172">
    <property type="entry name" value="GMC_OxRdtase_N"/>
</dbReference>
<proteinExistence type="inferred from homology"/>
<dbReference type="Pfam" id="PF05199">
    <property type="entry name" value="GMC_oxred_C"/>
    <property type="match status" value="1"/>
</dbReference>
<dbReference type="SUPFAM" id="SSF51905">
    <property type="entry name" value="FAD/NAD(P)-binding domain"/>
    <property type="match status" value="1"/>
</dbReference>
<dbReference type="InterPro" id="IPR036188">
    <property type="entry name" value="FAD/NAD-bd_sf"/>
</dbReference>
<sequence length="578" mass="63465">MTNDNASGSGPGAAPPKDTFGQASNSTPASQQKPSARQRLAGLASHLLPQGNTEFDYIIVGGGTAGAVLADRLTENANVSVAVIEGGPSDVGQDRVLDLKRWLELMGSDLDYDYPTVEQPMGNSHIRHSRAKVLGGCSSHNTLISFRPFNEDLDHWANHYGCPEWSAARIQPYGDRLKVNAVPVQPQHRNQVAKDWVKASSLATGAPIIDDFNAQIAHRNGFDKAVGFFNISYDPHSGYRSSASVAYMHPIMPHGPYRRNNLHLFLETWARHLVYDEQSPLTVKGVAVRTKAGLLKTLTARKEVILCAGAIDTPRLLLHSEVGPRSDLEALGMPCRHDLPGVGSNLRDHPESIIMWETRDTPTVETTMQSDAGLFLRVLPPNAEPHPHAGPDLMFHIYQCVFDTNLERQGFRRPNHAICMTPNIPRSQSSGKLSLASSNPEDKPLLDFKYFEDPNGYDARILVEGMKWARKVAQQSPFKEHLLEEIAPGPSVQSDEELSAYARKVAHTVYHPMGTTKMGDPSQDRMAVVDQKDMRIVGMKGVRVCDAGVFPSVPTVNPMLTVLMCAERCADLIKGVNV</sequence>
<evidence type="ECO:0000256" key="4">
    <source>
        <dbReference type="SAM" id="MobiDB-lite"/>
    </source>
</evidence>
<dbReference type="GeneID" id="37028928"/>
<evidence type="ECO:0000256" key="1">
    <source>
        <dbReference type="ARBA" id="ARBA00001974"/>
    </source>
</evidence>
<feature type="domain" description="Glucose-methanol-choline oxidoreductase N-terminal" evidence="5">
    <location>
        <begin position="55"/>
        <end position="351"/>
    </location>
</feature>
<comment type="similarity">
    <text evidence="2">Belongs to the GMC oxidoreductase family.</text>
</comment>
<evidence type="ECO:0000259" key="6">
    <source>
        <dbReference type="Pfam" id="PF05199"/>
    </source>
</evidence>
<protein>
    <submittedName>
        <fullName evidence="7">Alcohol oxidase</fullName>
    </submittedName>
</protein>
<dbReference type="InterPro" id="IPR012132">
    <property type="entry name" value="GMC_OxRdtase"/>
</dbReference>
<evidence type="ECO:0000313" key="7">
    <source>
        <dbReference type="EMBL" id="PWN24723.1"/>
    </source>
</evidence>
<feature type="domain" description="Glucose-methanol-choline oxidoreductase C-terminal" evidence="6">
    <location>
        <begin position="428"/>
        <end position="566"/>
    </location>
</feature>
<comment type="cofactor">
    <cofactor evidence="1 3">
        <name>FAD</name>
        <dbReference type="ChEBI" id="CHEBI:57692"/>
    </cofactor>
</comment>
<reference evidence="7 8" key="1">
    <citation type="journal article" date="2018" name="Mol. Biol. Evol.">
        <title>Broad Genomic Sampling Reveals a Smut Pathogenic Ancestry of the Fungal Clade Ustilaginomycotina.</title>
        <authorList>
            <person name="Kijpornyongpan T."/>
            <person name="Mondo S.J."/>
            <person name="Barry K."/>
            <person name="Sandor L."/>
            <person name="Lee J."/>
            <person name="Lipzen A."/>
            <person name="Pangilinan J."/>
            <person name="LaButti K."/>
            <person name="Hainaut M."/>
            <person name="Henrissat B."/>
            <person name="Grigoriev I.V."/>
            <person name="Spatafora J.W."/>
            <person name="Aime M.C."/>
        </authorList>
    </citation>
    <scope>NUCLEOTIDE SEQUENCE [LARGE SCALE GENOMIC DNA]</scope>
    <source>
        <strain evidence="7 8">MCA 5214</strain>
    </source>
</reference>
<dbReference type="STRING" id="1569628.A0A316ULC6"/>
<dbReference type="OrthoDB" id="269227at2759"/>
<dbReference type="Gene3D" id="3.30.410.40">
    <property type="match status" value="1"/>
</dbReference>
<dbReference type="PANTHER" id="PTHR11552">
    <property type="entry name" value="GLUCOSE-METHANOL-CHOLINE GMC OXIDOREDUCTASE"/>
    <property type="match status" value="1"/>
</dbReference>
<evidence type="ECO:0000313" key="8">
    <source>
        <dbReference type="Proteomes" id="UP000245884"/>
    </source>
</evidence>
<organism evidence="7 8">
    <name type="scientific">Jaminaea rosea</name>
    <dbReference type="NCBI Taxonomy" id="1569628"/>
    <lineage>
        <taxon>Eukaryota</taxon>
        <taxon>Fungi</taxon>
        <taxon>Dikarya</taxon>
        <taxon>Basidiomycota</taxon>
        <taxon>Ustilaginomycotina</taxon>
        <taxon>Exobasidiomycetes</taxon>
        <taxon>Microstromatales</taxon>
        <taxon>Microstromatales incertae sedis</taxon>
        <taxon>Jaminaea</taxon>
    </lineage>
</organism>
<feature type="region of interest" description="Disordered" evidence="4">
    <location>
        <begin position="1"/>
        <end position="39"/>
    </location>
</feature>
<name>A0A316ULC6_9BASI</name>
<dbReference type="RefSeq" id="XP_025359335.1">
    <property type="nucleotide sequence ID" value="XM_025507105.1"/>
</dbReference>
<dbReference type="Gene3D" id="3.50.50.60">
    <property type="entry name" value="FAD/NAD(P)-binding domain"/>
    <property type="match status" value="1"/>
</dbReference>
<dbReference type="InterPro" id="IPR007867">
    <property type="entry name" value="GMC_OxRtase_C"/>
</dbReference>
<dbReference type="PANTHER" id="PTHR11552:SF152">
    <property type="entry name" value="OXIDASE (CODA), PUTATIVE (AFU_ORTHOLOGUE AFUA_8G04090)-RELATED"/>
    <property type="match status" value="1"/>
</dbReference>
<dbReference type="Pfam" id="PF00732">
    <property type="entry name" value="GMC_oxred_N"/>
    <property type="match status" value="1"/>
</dbReference>
<dbReference type="SUPFAM" id="SSF54373">
    <property type="entry name" value="FAD-linked reductases, C-terminal domain"/>
    <property type="match status" value="1"/>
</dbReference>
<keyword evidence="8" id="KW-1185">Reference proteome</keyword>
<dbReference type="EMBL" id="KZ819679">
    <property type="protein sequence ID" value="PWN24723.1"/>
    <property type="molecule type" value="Genomic_DNA"/>
</dbReference>
<dbReference type="GO" id="GO:0016614">
    <property type="term" value="F:oxidoreductase activity, acting on CH-OH group of donors"/>
    <property type="evidence" value="ECO:0007669"/>
    <property type="project" value="InterPro"/>
</dbReference>
<evidence type="ECO:0000256" key="2">
    <source>
        <dbReference type="ARBA" id="ARBA00010790"/>
    </source>
</evidence>
<feature type="compositionally biased region" description="Polar residues" evidence="4">
    <location>
        <begin position="21"/>
        <end position="35"/>
    </location>
</feature>